<protein>
    <submittedName>
        <fullName evidence="7">Helix-turn-helix domain-containing protein</fullName>
    </submittedName>
    <submittedName>
        <fullName evidence="5">Transcriptional regulatory protein, C terminal</fullName>
    </submittedName>
</protein>
<evidence type="ECO:0000313" key="10">
    <source>
        <dbReference type="Proteomes" id="UP000095591"/>
    </source>
</evidence>
<dbReference type="InterPro" id="IPR016032">
    <property type="entry name" value="Sig_transdc_resp-reg_C-effctor"/>
</dbReference>
<keyword evidence="1 2" id="KW-0238">DNA-binding</keyword>
<evidence type="ECO:0000313" key="8">
    <source>
        <dbReference type="EMBL" id="MRZ05301.1"/>
    </source>
</evidence>
<keyword evidence="3" id="KW-1133">Transmembrane helix</keyword>
<keyword evidence="3" id="KW-0472">Membrane</keyword>
<dbReference type="PROSITE" id="PS51755">
    <property type="entry name" value="OMPR_PHOB"/>
    <property type="match status" value="1"/>
</dbReference>
<dbReference type="Gene3D" id="1.10.10.10">
    <property type="entry name" value="Winged helix-like DNA-binding domain superfamily/Winged helix DNA-binding domain"/>
    <property type="match status" value="1"/>
</dbReference>
<organism evidence="5 10">
    <name type="scientific">Parabacteroides distasonis</name>
    <dbReference type="NCBI Taxonomy" id="823"/>
    <lineage>
        <taxon>Bacteria</taxon>
        <taxon>Pseudomonadati</taxon>
        <taxon>Bacteroidota</taxon>
        <taxon>Bacteroidia</taxon>
        <taxon>Bacteroidales</taxon>
        <taxon>Tannerellaceae</taxon>
        <taxon>Parabacteroides</taxon>
    </lineage>
</organism>
<dbReference type="InterPro" id="IPR001867">
    <property type="entry name" value="OmpR/PhoB-type_DNA-bd"/>
</dbReference>
<dbReference type="EMBL" id="CYXP01000002">
    <property type="protein sequence ID" value="CUM96310.1"/>
    <property type="molecule type" value="Genomic_DNA"/>
</dbReference>
<dbReference type="EMBL" id="CZBM01000005">
    <property type="protein sequence ID" value="CUQ17705.1"/>
    <property type="molecule type" value="Genomic_DNA"/>
</dbReference>
<dbReference type="SUPFAM" id="SSF46894">
    <property type="entry name" value="C-terminal effector domain of the bipartite response regulators"/>
    <property type="match status" value="1"/>
</dbReference>
<feature type="DNA-binding region" description="OmpR/PhoB-type" evidence="2">
    <location>
        <begin position="247"/>
        <end position="344"/>
    </location>
</feature>
<feature type="transmembrane region" description="Helical" evidence="3">
    <location>
        <begin position="21"/>
        <end position="40"/>
    </location>
</feature>
<dbReference type="EMBL" id="WKMX01000003">
    <property type="protein sequence ID" value="MRZ05301.1"/>
    <property type="molecule type" value="Genomic_DNA"/>
</dbReference>
<evidence type="ECO:0000256" key="3">
    <source>
        <dbReference type="SAM" id="Phobius"/>
    </source>
</evidence>
<gene>
    <name evidence="5" type="ORF">ERS852429_01326</name>
    <name evidence="6" type="ORF">ERS852560_01632</name>
    <name evidence="8" type="ORF">GKD54_03520</name>
    <name evidence="7" type="ORF">GKD58_06805</name>
</gene>
<accession>A0A173T1E2</accession>
<dbReference type="Proteomes" id="UP000450599">
    <property type="component" value="Unassembled WGS sequence"/>
</dbReference>
<evidence type="ECO:0000313" key="12">
    <source>
        <dbReference type="Proteomes" id="UP000471216"/>
    </source>
</evidence>
<reference evidence="9 10" key="1">
    <citation type="submission" date="2015-09" db="EMBL/GenBank/DDBJ databases">
        <authorList>
            <consortium name="Pathogen Informatics"/>
        </authorList>
    </citation>
    <scope>NUCLEOTIDE SEQUENCE [LARGE SCALE GENOMIC DNA]</scope>
    <source>
        <strain evidence="5 10">2789STDY5608872</strain>
        <strain evidence="6 9">2789STDY5834948</strain>
    </source>
</reference>
<evidence type="ECO:0000256" key="2">
    <source>
        <dbReference type="PROSITE-ProRule" id="PRU01091"/>
    </source>
</evidence>
<dbReference type="InterPro" id="IPR036388">
    <property type="entry name" value="WH-like_DNA-bd_sf"/>
</dbReference>
<feature type="domain" description="OmpR/PhoB-type" evidence="4">
    <location>
        <begin position="247"/>
        <end position="344"/>
    </location>
</feature>
<dbReference type="Proteomes" id="UP000471216">
    <property type="component" value="Unassembled WGS sequence"/>
</dbReference>
<evidence type="ECO:0000313" key="7">
    <source>
        <dbReference type="EMBL" id="MRY83960.1"/>
    </source>
</evidence>
<feature type="transmembrane region" description="Helical" evidence="3">
    <location>
        <begin position="214"/>
        <end position="232"/>
    </location>
</feature>
<dbReference type="Proteomes" id="UP000095591">
    <property type="component" value="Unassembled WGS sequence"/>
</dbReference>
<dbReference type="GO" id="GO:0003677">
    <property type="term" value="F:DNA binding"/>
    <property type="evidence" value="ECO:0007669"/>
    <property type="project" value="UniProtKB-UniRule"/>
</dbReference>
<evidence type="ECO:0000313" key="6">
    <source>
        <dbReference type="EMBL" id="CUQ17705.1"/>
    </source>
</evidence>
<dbReference type="Proteomes" id="UP000095332">
    <property type="component" value="Unassembled WGS sequence"/>
</dbReference>
<evidence type="ECO:0000256" key="1">
    <source>
        <dbReference type="ARBA" id="ARBA00023125"/>
    </source>
</evidence>
<dbReference type="Pfam" id="PF00486">
    <property type="entry name" value="Trans_reg_C"/>
    <property type="match status" value="1"/>
</dbReference>
<evidence type="ECO:0000259" key="4">
    <source>
        <dbReference type="PROSITE" id="PS51755"/>
    </source>
</evidence>
<sequence length="348" mass="40531">MENVSLQFQRGIIMEKQNWKFYWKWSVFVLMTMICLLSFYKSYQNVKYELQEESQTLFQRAVQDDTNRRIKDLGDAFCFSYSGANRLERDSITIKTADAIIHMRNNKEVARRMSSQEKSDFCLQHCLSMENPIQVTLLDSAFRASLYEHAISAQTVTCYTFIDKTECSSSDTSFYQSFIPLKDIVFGANRTIVLQAFVQFPFLYIVGEVFLRNIFWILAMVILWVIAIVLTWKRPRINILPLQEAPKEMIQITEDILFDETHGVLHYHRHRIELANQRLKLFCILLEHKGYFIESDRLKEEIWPDGSVSKDALTATAKRLKEDLSPIPGLVIESARGKGYSLKIVSGE</sequence>
<dbReference type="EMBL" id="WKMW01000005">
    <property type="protein sequence ID" value="MRY83960.1"/>
    <property type="molecule type" value="Genomic_DNA"/>
</dbReference>
<dbReference type="AlphaFoldDB" id="A0A173T1E2"/>
<evidence type="ECO:0000313" key="11">
    <source>
        <dbReference type="Proteomes" id="UP000450599"/>
    </source>
</evidence>
<keyword evidence="3" id="KW-0812">Transmembrane</keyword>
<dbReference type="GO" id="GO:0006355">
    <property type="term" value="P:regulation of DNA-templated transcription"/>
    <property type="evidence" value="ECO:0007669"/>
    <property type="project" value="InterPro"/>
</dbReference>
<reference evidence="11 12" key="2">
    <citation type="journal article" date="2019" name="Nat. Med.">
        <title>A library of human gut bacterial isolates paired with longitudinal multiomics data enables mechanistic microbiome research.</title>
        <authorList>
            <person name="Poyet M."/>
            <person name="Groussin M."/>
            <person name="Gibbons S.M."/>
            <person name="Avila-Pacheco J."/>
            <person name="Jiang X."/>
            <person name="Kearney S.M."/>
            <person name="Perrotta A.R."/>
            <person name="Berdy B."/>
            <person name="Zhao S."/>
            <person name="Lieberman T.D."/>
            <person name="Swanson P.K."/>
            <person name="Smith M."/>
            <person name="Roesemann S."/>
            <person name="Alexander J.E."/>
            <person name="Rich S.A."/>
            <person name="Livny J."/>
            <person name="Vlamakis H."/>
            <person name="Clish C."/>
            <person name="Bullock K."/>
            <person name="Deik A."/>
            <person name="Scott J."/>
            <person name="Pierce K.A."/>
            <person name="Xavier R.J."/>
            <person name="Alm E.J."/>
        </authorList>
    </citation>
    <scope>NUCLEOTIDE SEQUENCE [LARGE SCALE GENOMIC DNA]</scope>
    <source>
        <strain evidence="8 12">BIOML-A10</strain>
        <strain evidence="7 11">BIOML-A11</strain>
    </source>
</reference>
<dbReference type="SMART" id="SM00862">
    <property type="entry name" value="Trans_reg_C"/>
    <property type="match status" value="1"/>
</dbReference>
<evidence type="ECO:0000313" key="5">
    <source>
        <dbReference type="EMBL" id="CUM96310.1"/>
    </source>
</evidence>
<dbReference type="GO" id="GO:0000160">
    <property type="term" value="P:phosphorelay signal transduction system"/>
    <property type="evidence" value="ECO:0007669"/>
    <property type="project" value="InterPro"/>
</dbReference>
<proteinExistence type="predicted"/>
<evidence type="ECO:0000313" key="9">
    <source>
        <dbReference type="Proteomes" id="UP000095332"/>
    </source>
</evidence>
<name>A0A173T1E2_PARDI</name>